<feature type="domain" description="HTH cro/C1-type" evidence="1">
    <location>
        <begin position="1"/>
        <end position="45"/>
    </location>
</feature>
<dbReference type="Pfam" id="PF01381">
    <property type="entry name" value="HTH_3"/>
    <property type="match status" value="1"/>
</dbReference>
<evidence type="ECO:0000259" key="1">
    <source>
        <dbReference type="PROSITE" id="PS50943"/>
    </source>
</evidence>
<accession>A0ABU2H4F3</accession>
<gene>
    <name evidence="2" type="ORF">RIF23_07695</name>
</gene>
<dbReference type="EMBL" id="JAVLVT010000003">
    <property type="protein sequence ID" value="MDS1270175.1"/>
    <property type="molecule type" value="Genomic_DNA"/>
</dbReference>
<dbReference type="InterPro" id="IPR010982">
    <property type="entry name" value="Lambda_DNA-bd_dom_sf"/>
</dbReference>
<organism evidence="2 3">
    <name type="scientific">Lipingzhangella rawalii</name>
    <dbReference type="NCBI Taxonomy" id="2055835"/>
    <lineage>
        <taxon>Bacteria</taxon>
        <taxon>Bacillati</taxon>
        <taxon>Actinomycetota</taxon>
        <taxon>Actinomycetes</taxon>
        <taxon>Streptosporangiales</taxon>
        <taxon>Nocardiopsidaceae</taxon>
        <taxon>Lipingzhangella</taxon>
    </lineage>
</organism>
<dbReference type="RefSeq" id="WP_310911714.1">
    <property type="nucleotide sequence ID" value="NZ_JAVLVT010000003.1"/>
</dbReference>
<keyword evidence="3" id="KW-1185">Reference proteome</keyword>
<dbReference type="SUPFAM" id="SSF47413">
    <property type="entry name" value="lambda repressor-like DNA-binding domains"/>
    <property type="match status" value="1"/>
</dbReference>
<reference evidence="3" key="1">
    <citation type="submission" date="2023-07" db="EMBL/GenBank/DDBJ databases">
        <title>Novel species in the genus Lipingzhangella isolated from Sambhar Salt Lake.</title>
        <authorList>
            <person name="Jiya N."/>
            <person name="Kajale S."/>
            <person name="Sharma A."/>
        </authorList>
    </citation>
    <scope>NUCLEOTIDE SEQUENCE [LARGE SCALE GENOMIC DNA]</scope>
    <source>
        <strain evidence="3">LS1_29</strain>
    </source>
</reference>
<dbReference type="CDD" id="cd00093">
    <property type="entry name" value="HTH_XRE"/>
    <property type="match status" value="1"/>
</dbReference>
<evidence type="ECO:0000313" key="3">
    <source>
        <dbReference type="Proteomes" id="UP001250214"/>
    </source>
</evidence>
<dbReference type="Pfam" id="PF19054">
    <property type="entry name" value="DUF5753"/>
    <property type="match status" value="1"/>
</dbReference>
<protein>
    <submittedName>
        <fullName evidence="2">Helix-turn-helix transcriptional regulator</fullName>
    </submittedName>
</protein>
<dbReference type="Gene3D" id="1.10.260.40">
    <property type="entry name" value="lambda repressor-like DNA-binding domains"/>
    <property type="match status" value="1"/>
</dbReference>
<proteinExistence type="predicted"/>
<comment type="caution">
    <text evidence="2">The sequence shown here is derived from an EMBL/GenBank/DDBJ whole genome shotgun (WGS) entry which is preliminary data.</text>
</comment>
<dbReference type="Proteomes" id="UP001250214">
    <property type="component" value="Unassembled WGS sequence"/>
</dbReference>
<sequence>MTQQQLAKAVLLSQSQLSGIELGNKGTTTEQIRRLDTVLNTGGVLLRRWQDMQRSDGYAEWFRGVVPLEQESTEIRAYQPLTVPGLLQTENYARSLIRQGRPTASTDEIDKQVQGRLQRQAVLQADPGPRLLAVVEEHVLRRPIGGRAIMREQLDHLREVATWSRVTVQIVPMNTEQHYGTDGAFLMFTVAGQGTIVYTETRVSGTPLDSPTVVEDYTNVFAELRGVALPPRASQTLLTEIHQELHDD</sequence>
<name>A0ABU2H4F3_9ACTN</name>
<dbReference type="PROSITE" id="PS50943">
    <property type="entry name" value="HTH_CROC1"/>
    <property type="match status" value="1"/>
</dbReference>
<evidence type="ECO:0000313" key="2">
    <source>
        <dbReference type="EMBL" id="MDS1270175.1"/>
    </source>
</evidence>
<dbReference type="InterPro" id="IPR043917">
    <property type="entry name" value="DUF5753"/>
</dbReference>
<dbReference type="InterPro" id="IPR001387">
    <property type="entry name" value="Cro/C1-type_HTH"/>
</dbReference>